<organism evidence="1 2">
    <name type="scientific">Mycena maculata</name>
    <dbReference type="NCBI Taxonomy" id="230809"/>
    <lineage>
        <taxon>Eukaryota</taxon>
        <taxon>Fungi</taxon>
        <taxon>Dikarya</taxon>
        <taxon>Basidiomycota</taxon>
        <taxon>Agaricomycotina</taxon>
        <taxon>Agaricomycetes</taxon>
        <taxon>Agaricomycetidae</taxon>
        <taxon>Agaricales</taxon>
        <taxon>Marasmiineae</taxon>
        <taxon>Mycenaceae</taxon>
        <taxon>Mycena</taxon>
    </lineage>
</organism>
<feature type="non-terminal residue" evidence="1">
    <location>
        <position position="134"/>
    </location>
</feature>
<sequence length="134" mass="15128">FPWAQLTHIDIGDCSPNDCLQILEQASTAIACSFEIRRDSSLQHSPLITHSQLEVLKIYAYVHLRPLWSRLTCPALISLSIESSRRQGLAGLLQFFTRSGETIENVKLIDCGLSDNQFMSCLRDLPLLRRLDVS</sequence>
<evidence type="ECO:0000313" key="1">
    <source>
        <dbReference type="EMBL" id="KAJ7739682.1"/>
    </source>
</evidence>
<name>A0AAD7IBY4_9AGAR</name>
<reference evidence="1" key="1">
    <citation type="submission" date="2023-03" db="EMBL/GenBank/DDBJ databases">
        <title>Massive genome expansion in bonnet fungi (Mycena s.s.) driven by repeated elements and novel gene families across ecological guilds.</title>
        <authorList>
            <consortium name="Lawrence Berkeley National Laboratory"/>
            <person name="Harder C.B."/>
            <person name="Miyauchi S."/>
            <person name="Viragh M."/>
            <person name="Kuo A."/>
            <person name="Thoen E."/>
            <person name="Andreopoulos B."/>
            <person name="Lu D."/>
            <person name="Skrede I."/>
            <person name="Drula E."/>
            <person name="Henrissat B."/>
            <person name="Morin E."/>
            <person name="Kohler A."/>
            <person name="Barry K."/>
            <person name="LaButti K."/>
            <person name="Morin E."/>
            <person name="Salamov A."/>
            <person name="Lipzen A."/>
            <person name="Mereny Z."/>
            <person name="Hegedus B."/>
            <person name="Baldrian P."/>
            <person name="Stursova M."/>
            <person name="Weitz H."/>
            <person name="Taylor A."/>
            <person name="Grigoriev I.V."/>
            <person name="Nagy L.G."/>
            <person name="Martin F."/>
            <person name="Kauserud H."/>
        </authorList>
    </citation>
    <scope>NUCLEOTIDE SEQUENCE</scope>
    <source>
        <strain evidence="1">CBHHK188m</strain>
    </source>
</reference>
<proteinExistence type="predicted"/>
<keyword evidence="2" id="KW-1185">Reference proteome</keyword>
<dbReference type="Proteomes" id="UP001215280">
    <property type="component" value="Unassembled WGS sequence"/>
</dbReference>
<comment type="caution">
    <text evidence="1">The sequence shown here is derived from an EMBL/GenBank/DDBJ whole genome shotgun (WGS) entry which is preliminary data.</text>
</comment>
<protein>
    <submittedName>
        <fullName evidence="1">Uncharacterized protein</fullName>
    </submittedName>
</protein>
<dbReference type="AlphaFoldDB" id="A0AAD7IBY4"/>
<feature type="non-terminal residue" evidence="1">
    <location>
        <position position="1"/>
    </location>
</feature>
<dbReference type="EMBL" id="JARJLG010000131">
    <property type="protein sequence ID" value="KAJ7739682.1"/>
    <property type="molecule type" value="Genomic_DNA"/>
</dbReference>
<evidence type="ECO:0000313" key="2">
    <source>
        <dbReference type="Proteomes" id="UP001215280"/>
    </source>
</evidence>
<accession>A0AAD7IBY4</accession>
<gene>
    <name evidence="1" type="ORF">DFH07DRAFT_708495</name>
</gene>